<dbReference type="PANTHER" id="PTHR36838">
    <property type="entry name" value="AUXIN EFFLUX CARRIER FAMILY PROTEIN"/>
    <property type="match status" value="1"/>
</dbReference>
<proteinExistence type="inferred from homology"/>
<dbReference type="GO" id="GO:0055085">
    <property type="term" value="P:transmembrane transport"/>
    <property type="evidence" value="ECO:0007669"/>
    <property type="project" value="InterPro"/>
</dbReference>
<comment type="similarity">
    <text evidence="2">Belongs to the auxin efflux carrier (TC 2.A.69) family.</text>
</comment>
<evidence type="ECO:0008006" key="11">
    <source>
        <dbReference type="Google" id="ProtNLM"/>
    </source>
</evidence>
<dbReference type="Gene3D" id="1.20.1530.20">
    <property type="match status" value="1"/>
</dbReference>
<dbReference type="InterPro" id="IPR004776">
    <property type="entry name" value="Mem_transp_PIN-like"/>
</dbReference>
<evidence type="ECO:0000256" key="8">
    <source>
        <dbReference type="SAM" id="Phobius"/>
    </source>
</evidence>
<dbReference type="EMBL" id="OBMM01000002">
    <property type="protein sequence ID" value="SOC16665.1"/>
    <property type="molecule type" value="Genomic_DNA"/>
</dbReference>
<feature type="transmembrane region" description="Helical" evidence="8">
    <location>
        <begin position="257"/>
        <end position="277"/>
    </location>
</feature>
<feature type="transmembrane region" description="Helical" evidence="8">
    <location>
        <begin position="97"/>
        <end position="120"/>
    </location>
</feature>
<evidence type="ECO:0000256" key="1">
    <source>
        <dbReference type="ARBA" id="ARBA00004651"/>
    </source>
</evidence>
<keyword evidence="5 8" id="KW-0812">Transmembrane</keyword>
<dbReference type="GO" id="GO:0005886">
    <property type="term" value="C:plasma membrane"/>
    <property type="evidence" value="ECO:0007669"/>
    <property type="project" value="UniProtKB-SubCell"/>
</dbReference>
<protein>
    <recommendedName>
        <fullName evidence="11">Transporter</fullName>
    </recommendedName>
</protein>
<dbReference type="Pfam" id="PF03547">
    <property type="entry name" value="Mem_trans"/>
    <property type="match status" value="1"/>
</dbReference>
<feature type="transmembrane region" description="Helical" evidence="8">
    <location>
        <begin position="126"/>
        <end position="149"/>
    </location>
</feature>
<keyword evidence="7 8" id="KW-0472">Membrane</keyword>
<dbReference type="Proteomes" id="UP000219068">
    <property type="component" value="Unassembled WGS sequence"/>
</dbReference>
<keyword evidence="4" id="KW-1003">Cell membrane</keyword>
<keyword evidence="3" id="KW-0813">Transport</keyword>
<dbReference type="PANTHER" id="PTHR36838:SF3">
    <property type="entry name" value="TRANSPORTER AUXIN EFFLUX CARRIER EC FAMILY"/>
    <property type="match status" value="1"/>
</dbReference>
<evidence type="ECO:0000313" key="9">
    <source>
        <dbReference type="EMBL" id="SOC16665.1"/>
    </source>
</evidence>
<reference evidence="9 10" key="1">
    <citation type="submission" date="2017-08" db="EMBL/GenBank/DDBJ databases">
        <authorList>
            <person name="de Groot N.N."/>
        </authorList>
    </citation>
    <scope>NUCLEOTIDE SEQUENCE [LARGE SCALE GENOMIC DNA]</scope>
    <source>
        <strain evidence="9 10">USBA 78</strain>
    </source>
</reference>
<evidence type="ECO:0000313" key="10">
    <source>
        <dbReference type="Proteomes" id="UP000219068"/>
    </source>
</evidence>
<dbReference type="AlphaFoldDB" id="A0A285T729"/>
<sequence length="312" mass="32875">MLLNLIDQLGPIFLLVAAGFALAKIGLIGATAIDGLTKMTFWTLIPATLFLTISANRVSELFNLSIWIAYYGAVSLTAISVFVLLKTGRKNSTPEAIVLAFGAIFSNIGMLGIPIVDILFGHEGLLVLATILCIHAVSLLTSTILLLEWSRNRTGNPATILGKTLRAQICNPIIIAIICGIVVAASGVVLPTVALTFFGMLKAAMPPIALMLIGARIYGQKLRGNLGISITGAIAKVCMMPGLVFLIGTALHLPLRTLAPAIMIAALPPGVNSVLMASSYEIARERTATTMLVATLLSVAILPLLAFMLAFK</sequence>
<feature type="transmembrane region" description="Helical" evidence="8">
    <location>
        <begin position="169"/>
        <end position="189"/>
    </location>
</feature>
<feature type="transmembrane region" description="Helical" evidence="8">
    <location>
        <begin position="40"/>
        <end position="58"/>
    </location>
</feature>
<evidence type="ECO:0000256" key="4">
    <source>
        <dbReference type="ARBA" id="ARBA00022475"/>
    </source>
</evidence>
<evidence type="ECO:0000256" key="2">
    <source>
        <dbReference type="ARBA" id="ARBA00010145"/>
    </source>
</evidence>
<feature type="transmembrane region" description="Helical" evidence="8">
    <location>
        <begin position="226"/>
        <end position="251"/>
    </location>
</feature>
<keyword evidence="6 8" id="KW-1133">Transmembrane helix</keyword>
<dbReference type="RefSeq" id="WP_097051781.1">
    <property type="nucleotide sequence ID" value="NZ_OBMM01000002.1"/>
</dbReference>
<feature type="transmembrane region" description="Helical" evidence="8">
    <location>
        <begin position="12"/>
        <end position="33"/>
    </location>
</feature>
<accession>A0A285T729</accession>
<evidence type="ECO:0000256" key="3">
    <source>
        <dbReference type="ARBA" id="ARBA00022448"/>
    </source>
</evidence>
<name>A0A285T729_9PROT</name>
<feature type="transmembrane region" description="Helical" evidence="8">
    <location>
        <begin position="195"/>
        <end position="214"/>
    </location>
</feature>
<organism evidence="9 10">
    <name type="scientific">Thalassospira xiamenensis</name>
    <dbReference type="NCBI Taxonomy" id="220697"/>
    <lineage>
        <taxon>Bacteria</taxon>
        <taxon>Pseudomonadati</taxon>
        <taxon>Pseudomonadota</taxon>
        <taxon>Alphaproteobacteria</taxon>
        <taxon>Rhodospirillales</taxon>
        <taxon>Thalassospiraceae</taxon>
        <taxon>Thalassospira</taxon>
    </lineage>
</organism>
<evidence type="ECO:0000256" key="7">
    <source>
        <dbReference type="ARBA" id="ARBA00023136"/>
    </source>
</evidence>
<feature type="transmembrane region" description="Helical" evidence="8">
    <location>
        <begin position="289"/>
        <end position="311"/>
    </location>
</feature>
<comment type="subcellular location">
    <subcellularLocation>
        <location evidence="1">Cell membrane</location>
        <topology evidence="1">Multi-pass membrane protein</topology>
    </subcellularLocation>
</comment>
<feature type="transmembrane region" description="Helical" evidence="8">
    <location>
        <begin position="64"/>
        <end position="85"/>
    </location>
</feature>
<dbReference type="InterPro" id="IPR038770">
    <property type="entry name" value="Na+/solute_symporter_sf"/>
</dbReference>
<evidence type="ECO:0000256" key="5">
    <source>
        <dbReference type="ARBA" id="ARBA00022692"/>
    </source>
</evidence>
<evidence type="ECO:0000256" key="6">
    <source>
        <dbReference type="ARBA" id="ARBA00022989"/>
    </source>
</evidence>
<gene>
    <name evidence="9" type="ORF">SAMN05428964_102372</name>
</gene>